<feature type="domain" description="Peptidase S9 prolyl oligopeptidase catalytic" evidence="2">
    <location>
        <begin position="528"/>
        <end position="742"/>
    </location>
</feature>
<dbReference type="PRINTS" id="PR00862">
    <property type="entry name" value="PROLIGOPTASE"/>
</dbReference>
<dbReference type="EMBL" id="MN740916">
    <property type="protein sequence ID" value="QHU17588.1"/>
    <property type="molecule type" value="Genomic_DNA"/>
</dbReference>
<evidence type="ECO:0000313" key="3">
    <source>
        <dbReference type="EMBL" id="QHU17588.1"/>
    </source>
</evidence>
<accession>A0A6C0KMM1</accession>
<sequence>MSKFHFGKKKCVTKKLWNLAKKRNLNKTKKGIAQFKKKIYNHPVKYLTVDELYTHSCEPKNDIIKYIKKISRNKSKEQRQYQPRIQELKQLRRQCIQNLGKSNILKNKKKLNKYHNKHEELINVDLEYYVYKEFGKQYDNYKICHYCKNYDILNIDSISKRFEYFDITNFMFNPSKTCFSFCIDFIGNRNYHFFIKDLFDHKITYIPLHRKNETFISVHNTLSQTKFTKQICENYAWISDDIIIYIANDKYYNTSYCYTMNIRTKKRNLVYQENKPRQLSIQEILTSPFYFILYSSSYHSDEVYLIDIYENDEAYCIQKPILKDKPFTKYHYIEQVDATWYILKQERDTFVFLKTMDFKNFRICFTKKNTYLSIHDYHYMNECFIFFFKSKGKPRIELYSLCDMSLKRIVDSTQCVIPSSCHFNIMNLIEQENKLYFYTSSFTCQNRLYVLEIDKSHHYEIKEISFLNSAHSSHKSQFCEEVSFLKNNTIMITKIYKKGLKLQNCKCVLYGYGSYGDHYDATFNANQILNLCEKGFLVVITQISGDGALGFQQHFNGMLGNKKNSFYDFIYVAQYLCKKQITNKDKLIIWGRSAGGLLIGAVLNMIPNICKVAILGVPFISPFLTMSSPKNPLGFESHSEFGNPLNEKNGDYIMSYSPYQNIKHEGDYPHMLIYSNLNDTLVPYTEPYIYYNYLIKHVDVYKNKQKDLYLHIEDKFGHSQGSSLADKQYQYAILFTFIEKYIS</sequence>
<comment type="similarity">
    <text evidence="1">Belongs to the peptidase S9A family.</text>
</comment>
<dbReference type="SUPFAM" id="SSF53474">
    <property type="entry name" value="alpha/beta-Hydrolases"/>
    <property type="match status" value="1"/>
</dbReference>
<dbReference type="PANTHER" id="PTHR11757">
    <property type="entry name" value="PROTEASE FAMILY S9A OLIGOPEPTIDASE"/>
    <property type="match status" value="1"/>
</dbReference>
<proteinExistence type="inferred from homology"/>
<dbReference type="SUPFAM" id="SSF50993">
    <property type="entry name" value="Peptidase/esterase 'gauge' domain"/>
    <property type="match status" value="1"/>
</dbReference>
<dbReference type="InterPro" id="IPR002470">
    <property type="entry name" value="Peptidase_S9A"/>
</dbReference>
<dbReference type="InterPro" id="IPR029058">
    <property type="entry name" value="AB_hydrolase_fold"/>
</dbReference>
<dbReference type="GO" id="GO:0004252">
    <property type="term" value="F:serine-type endopeptidase activity"/>
    <property type="evidence" value="ECO:0007669"/>
    <property type="project" value="InterPro"/>
</dbReference>
<evidence type="ECO:0000259" key="2">
    <source>
        <dbReference type="Pfam" id="PF00326"/>
    </source>
</evidence>
<name>A0A6C0KMM1_9ZZZZ</name>
<organism evidence="3">
    <name type="scientific">viral metagenome</name>
    <dbReference type="NCBI Taxonomy" id="1070528"/>
    <lineage>
        <taxon>unclassified sequences</taxon>
        <taxon>metagenomes</taxon>
        <taxon>organismal metagenomes</taxon>
    </lineage>
</organism>
<evidence type="ECO:0000256" key="1">
    <source>
        <dbReference type="ARBA" id="ARBA00005228"/>
    </source>
</evidence>
<dbReference type="Gene3D" id="3.40.50.1820">
    <property type="entry name" value="alpha/beta hydrolase"/>
    <property type="match status" value="1"/>
</dbReference>
<dbReference type="InterPro" id="IPR001375">
    <property type="entry name" value="Peptidase_S9_cat"/>
</dbReference>
<reference evidence="3" key="1">
    <citation type="journal article" date="2020" name="Nature">
        <title>Giant virus diversity and host interactions through global metagenomics.</title>
        <authorList>
            <person name="Schulz F."/>
            <person name="Roux S."/>
            <person name="Paez-Espino D."/>
            <person name="Jungbluth S."/>
            <person name="Walsh D.A."/>
            <person name="Denef V.J."/>
            <person name="McMahon K.D."/>
            <person name="Konstantinidis K.T."/>
            <person name="Eloe-Fadrosh E.A."/>
            <person name="Kyrpides N.C."/>
            <person name="Woyke T."/>
        </authorList>
    </citation>
    <scope>NUCLEOTIDE SEQUENCE</scope>
    <source>
        <strain evidence="3">GVMAG-S-3300012919-55</strain>
    </source>
</reference>
<dbReference type="GO" id="GO:0006508">
    <property type="term" value="P:proteolysis"/>
    <property type="evidence" value="ECO:0007669"/>
    <property type="project" value="InterPro"/>
</dbReference>
<dbReference type="PANTHER" id="PTHR11757:SF19">
    <property type="entry name" value="PROLYL ENDOPEPTIDASE-LIKE"/>
    <property type="match status" value="1"/>
</dbReference>
<dbReference type="AlphaFoldDB" id="A0A6C0KMM1"/>
<protein>
    <recommendedName>
        <fullName evidence="2">Peptidase S9 prolyl oligopeptidase catalytic domain-containing protein</fullName>
    </recommendedName>
</protein>
<dbReference type="Gene3D" id="2.130.10.120">
    <property type="entry name" value="Prolyl oligopeptidase, N-terminal domain"/>
    <property type="match status" value="1"/>
</dbReference>
<dbReference type="Pfam" id="PF00326">
    <property type="entry name" value="Peptidase_S9"/>
    <property type="match status" value="1"/>
</dbReference>
<dbReference type="InterPro" id="IPR051543">
    <property type="entry name" value="Serine_Peptidase_S9A"/>
</dbReference>